<evidence type="ECO:0000313" key="3">
    <source>
        <dbReference type="Proteomes" id="UP000799772"/>
    </source>
</evidence>
<sequence>MPSTRPELTLKIEDHMPPSPSFSNLTTPDWIIEYNYGESSMASRSPIFRDPFPGPRFPPRRPYSPPISPKTSSNPLVAYLAQVVNGEQADSVSDASSDSERTISAPKTNDLIFNGKTARILLPNDMTMQLQSYLLARRRFINLVKETDQKQSELDTQGCDLLDHIIELESTSLTPISLHHLALISPRDVEAVDNQRRLSSALLATARMRRQNVLQQKKDLQDGLERLRQFMQEKRRKLLDGIDGLDSLFEVNGLLPRTRMPNTPGTMLSMSPYSGHIPIALDSSDDDLFEEEDALYQKDPGTYKNRVTTHVASSTSKVVGSSTGHDIYKIVDTDTYKIPITPDTDETACGTEHSAGKNILSPTYSEAASYAESAFTDNEIGGITIPQEEDDSKTNVSRIPADKQDRISRWRDQVWEGTLGNAVAIRFLCPMKPAITSVEQDSKVRVPQAKRRMFSFSRSKATFDRPEH</sequence>
<evidence type="ECO:0000313" key="2">
    <source>
        <dbReference type="EMBL" id="KAF2097673.1"/>
    </source>
</evidence>
<protein>
    <submittedName>
        <fullName evidence="2">Uncharacterized protein</fullName>
    </submittedName>
</protein>
<feature type="region of interest" description="Disordered" evidence="1">
    <location>
        <begin position="51"/>
        <end position="71"/>
    </location>
</feature>
<dbReference type="EMBL" id="ML978127">
    <property type="protein sequence ID" value="KAF2097673.1"/>
    <property type="molecule type" value="Genomic_DNA"/>
</dbReference>
<dbReference type="Proteomes" id="UP000799772">
    <property type="component" value="Unassembled WGS sequence"/>
</dbReference>
<evidence type="ECO:0000256" key="1">
    <source>
        <dbReference type="SAM" id="MobiDB-lite"/>
    </source>
</evidence>
<feature type="region of interest" description="Disordered" evidence="1">
    <location>
        <begin position="1"/>
        <end position="22"/>
    </location>
</feature>
<keyword evidence="3" id="KW-1185">Reference proteome</keyword>
<comment type="caution">
    <text evidence="2">The sequence shown here is derived from an EMBL/GenBank/DDBJ whole genome shotgun (WGS) entry which is preliminary data.</text>
</comment>
<reference evidence="2" key="1">
    <citation type="journal article" date="2020" name="Stud. Mycol.">
        <title>101 Dothideomycetes genomes: a test case for predicting lifestyles and emergence of pathogens.</title>
        <authorList>
            <person name="Haridas S."/>
            <person name="Albert R."/>
            <person name="Binder M."/>
            <person name="Bloem J."/>
            <person name="Labutti K."/>
            <person name="Salamov A."/>
            <person name="Andreopoulos B."/>
            <person name="Baker S."/>
            <person name="Barry K."/>
            <person name="Bills G."/>
            <person name="Bluhm B."/>
            <person name="Cannon C."/>
            <person name="Castanera R."/>
            <person name="Culley D."/>
            <person name="Daum C."/>
            <person name="Ezra D."/>
            <person name="Gonzalez J."/>
            <person name="Henrissat B."/>
            <person name="Kuo A."/>
            <person name="Liang C."/>
            <person name="Lipzen A."/>
            <person name="Lutzoni F."/>
            <person name="Magnuson J."/>
            <person name="Mondo S."/>
            <person name="Nolan M."/>
            <person name="Ohm R."/>
            <person name="Pangilinan J."/>
            <person name="Park H.-J."/>
            <person name="Ramirez L."/>
            <person name="Alfaro M."/>
            <person name="Sun H."/>
            <person name="Tritt A."/>
            <person name="Yoshinaga Y."/>
            <person name="Zwiers L.-H."/>
            <person name="Turgeon B."/>
            <person name="Goodwin S."/>
            <person name="Spatafora J."/>
            <person name="Crous P."/>
            <person name="Grigoriev I."/>
        </authorList>
    </citation>
    <scope>NUCLEOTIDE SEQUENCE</scope>
    <source>
        <strain evidence="2">CBS 133067</strain>
    </source>
</reference>
<feature type="compositionally biased region" description="Pro residues" evidence="1">
    <location>
        <begin position="52"/>
        <end position="68"/>
    </location>
</feature>
<name>A0A9P4IE64_9PEZI</name>
<proteinExistence type="predicted"/>
<accession>A0A9P4IE64</accession>
<gene>
    <name evidence="2" type="ORF">NA57DRAFT_56863</name>
</gene>
<organism evidence="2 3">
    <name type="scientific">Rhizodiscina lignyota</name>
    <dbReference type="NCBI Taxonomy" id="1504668"/>
    <lineage>
        <taxon>Eukaryota</taxon>
        <taxon>Fungi</taxon>
        <taxon>Dikarya</taxon>
        <taxon>Ascomycota</taxon>
        <taxon>Pezizomycotina</taxon>
        <taxon>Dothideomycetes</taxon>
        <taxon>Pleosporomycetidae</taxon>
        <taxon>Aulographales</taxon>
        <taxon>Rhizodiscinaceae</taxon>
        <taxon>Rhizodiscina</taxon>
    </lineage>
</organism>
<dbReference type="AlphaFoldDB" id="A0A9P4IE64"/>